<feature type="domain" description="D-isomer specific 2-hydroxyacid dehydrogenase NAD-binding" evidence="3">
    <location>
        <begin position="105"/>
        <end position="279"/>
    </location>
</feature>
<proteinExistence type="predicted"/>
<keyword evidence="1" id="KW-0560">Oxidoreductase</keyword>
<gene>
    <name evidence="4" type="ORF">SAMN05421790_1225</name>
</gene>
<keyword evidence="5" id="KW-1185">Reference proteome</keyword>
<evidence type="ECO:0000256" key="1">
    <source>
        <dbReference type="ARBA" id="ARBA00023002"/>
    </source>
</evidence>
<dbReference type="SUPFAM" id="SSF52283">
    <property type="entry name" value="Formate/glycerate dehydrogenase catalytic domain-like"/>
    <property type="match status" value="1"/>
</dbReference>
<name>A0A1N7QA57_9BACL</name>
<dbReference type="Pfam" id="PF02826">
    <property type="entry name" value="2-Hacid_dh_C"/>
    <property type="match status" value="1"/>
</dbReference>
<dbReference type="InterPro" id="IPR036291">
    <property type="entry name" value="NAD(P)-bd_dom_sf"/>
</dbReference>
<dbReference type="GO" id="GO:0051287">
    <property type="term" value="F:NAD binding"/>
    <property type="evidence" value="ECO:0007669"/>
    <property type="project" value="InterPro"/>
</dbReference>
<evidence type="ECO:0000256" key="2">
    <source>
        <dbReference type="ARBA" id="ARBA00023027"/>
    </source>
</evidence>
<evidence type="ECO:0000313" key="5">
    <source>
        <dbReference type="Proteomes" id="UP000186795"/>
    </source>
</evidence>
<reference evidence="5" key="1">
    <citation type="submission" date="2017-01" db="EMBL/GenBank/DDBJ databases">
        <authorList>
            <person name="Varghese N."/>
            <person name="Submissions S."/>
        </authorList>
    </citation>
    <scope>NUCLEOTIDE SEQUENCE [LARGE SCALE GENOMIC DNA]</scope>
    <source>
        <strain evidence="5">DSM 45196</strain>
    </source>
</reference>
<dbReference type="CDD" id="cd05300">
    <property type="entry name" value="2-Hacid_dh_1"/>
    <property type="match status" value="1"/>
</dbReference>
<dbReference type="RefSeq" id="WP_076526567.1">
    <property type="nucleotide sequence ID" value="NZ_CP048103.1"/>
</dbReference>
<sequence>MTHVVSTARISEKHQSRLCREFPGVRFSFFEGIRDAMKVASDAGILITYGEDLDEEKVGGFPELRWIHVISAGVELLPFAALKKRGIRVTNARGIHETPMGEYAVAVILQWTRKLHQFVDRQRRGVWDRSLRVEELSGKTVSILGTGAIGRGIAARLKAFGVRVLGMNTDGTPHSLFDETVAPHDLERLMRCSDFVVVTLPLTPHTRGFIGARELAWMKPTACLINMARGAVVDEAALLDALSKERIGGAILDVFEQEPLPEDHPFWSLKNVLITPHISGRSPLYMSRALDLFIHNLSVYTSGRGDYLNLLDLDRGY</sequence>
<dbReference type="Gene3D" id="3.40.50.720">
    <property type="entry name" value="NAD(P)-binding Rossmann-like Domain"/>
    <property type="match status" value="2"/>
</dbReference>
<keyword evidence="2" id="KW-0520">NAD</keyword>
<dbReference type="PROSITE" id="PS00671">
    <property type="entry name" value="D_2_HYDROXYACID_DH_3"/>
    <property type="match status" value="1"/>
</dbReference>
<dbReference type="EMBL" id="FTOD01000022">
    <property type="protein sequence ID" value="SIT19477.1"/>
    <property type="molecule type" value="Genomic_DNA"/>
</dbReference>
<dbReference type="OrthoDB" id="9805416at2"/>
<dbReference type="FunFam" id="3.40.50.720:FF:000363">
    <property type="entry name" value="D-isomer specific 2-hydroxyacid dehydrogenase"/>
    <property type="match status" value="1"/>
</dbReference>
<dbReference type="InterPro" id="IPR029753">
    <property type="entry name" value="D-isomer_DH_CS"/>
</dbReference>
<dbReference type="PANTHER" id="PTHR43333">
    <property type="entry name" value="2-HACID_DH_C DOMAIN-CONTAINING PROTEIN"/>
    <property type="match status" value="1"/>
</dbReference>
<dbReference type="SUPFAM" id="SSF51735">
    <property type="entry name" value="NAD(P)-binding Rossmann-fold domains"/>
    <property type="match status" value="1"/>
</dbReference>
<evidence type="ECO:0000259" key="3">
    <source>
        <dbReference type="Pfam" id="PF02826"/>
    </source>
</evidence>
<dbReference type="InterPro" id="IPR006140">
    <property type="entry name" value="D-isomer_DH_NAD-bd"/>
</dbReference>
<dbReference type="PANTHER" id="PTHR43333:SF1">
    <property type="entry name" value="D-ISOMER SPECIFIC 2-HYDROXYACID DEHYDROGENASE NAD-BINDING DOMAIN-CONTAINING PROTEIN"/>
    <property type="match status" value="1"/>
</dbReference>
<evidence type="ECO:0000313" key="4">
    <source>
        <dbReference type="EMBL" id="SIT19477.1"/>
    </source>
</evidence>
<accession>A0A1N7QA57</accession>
<dbReference type="AlphaFoldDB" id="A0A1N7QA57"/>
<organism evidence="4 5">
    <name type="scientific">Kroppenstedtia eburnea</name>
    <dbReference type="NCBI Taxonomy" id="714067"/>
    <lineage>
        <taxon>Bacteria</taxon>
        <taxon>Bacillati</taxon>
        <taxon>Bacillota</taxon>
        <taxon>Bacilli</taxon>
        <taxon>Bacillales</taxon>
        <taxon>Thermoactinomycetaceae</taxon>
        <taxon>Kroppenstedtia</taxon>
    </lineage>
</organism>
<protein>
    <submittedName>
        <fullName evidence="4">Phosphoglycerate dehydrogenase</fullName>
    </submittedName>
</protein>
<dbReference type="Proteomes" id="UP000186795">
    <property type="component" value="Unassembled WGS sequence"/>
</dbReference>
<dbReference type="GO" id="GO:0016616">
    <property type="term" value="F:oxidoreductase activity, acting on the CH-OH group of donors, NAD or NADP as acceptor"/>
    <property type="evidence" value="ECO:0007669"/>
    <property type="project" value="InterPro"/>
</dbReference>